<keyword evidence="8" id="KW-0966">Cell projection</keyword>
<keyword evidence="3" id="KW-0963">Cytoplasm</keyword>
<dbReference type="VEuPathDB" id="ToxoDB:TGME49_295920"/>
<feature type="domain" description="CS" evidence="12">
    <location>
        <begin position="2"/>
        <end position="89"/>
    </location>
</feature>
<dbReference type="InterPro" id="IPR052004">
    <property type="entry name" value="Dynein_assembly_factor_4"/>
</dbReference>
<dbReference type="GO" id="GO:0036158">
    <property type="term" value="P:outer dynein arm assembly"/>
    <property type="evidence" value="ECO:0007669"/>
    <property type="project" value="TreeGrafter"/>
</dbReference>
<keyword evidence="6" id="KW-0524">Neurogenesis</keyword>
<evidence type="ECO:0000256" key="3">
    <source>
        <dbReference type="ARBA" id="ARBA00022490"/>
    </source>
</evidence>
<dbReference type="GO" id="GO:0036159">
    <property type="term" value="P:inner dynein arm assembly"/>
    <property type="evidence" value="ECO:0007669"/>
    <property type="project" value="TreeGrafter"/>
</dbReference>
<feature type="region of interest" description="Disordered" evidence="11">
    <location>
        <begin position="655"/>
        <end position="678"/>
    </location>
</feature>
<evidence type="ECO:0000256" key="6">
    <source>
        <dbReference type="ARBA" id="ARBA00022902"/>
    </source>
</evidence>
<dbReference type="PANTHER" id="PTHR46492:SF1">
    <property type="entry name" value="DYNEIN AXONEMAL ASSEMBLY FACTOR 4"/>
    <property type="match status" value="1"/>
</dbReference>
<dbReference type="Proteomes" id="UP000557509">
    <property type="component" value="Unassembled WGS sequence"/>
</dbReference>
<dbReference type="CDD" id="cd06469">
    <property type="entry name" value="p23_DYX1C1_like"/>
    <property type="match status" value="1"/>
</dbReference>
<evidence type="ECO:0000256" key="8">
    <source>
        <dbReference type="ARBA" id="ARBA00023273"/>
    </source>
</evidence>
<dbReference type="PANTHER" id="PTHR46492">
    <property type="entry name" value="DYNEIN ASSEMBLY FACTOR 4, AXONEMAL"/>
    <property type="match status" value="1"/>
</dbReference>
<dbReference type="Gene3D" id="2.60.40.790">
    <property type="match status" value="1"/>
</dbReference>
<evidence type="ECO:0000256" key="4">
    <source>
        <dbReference type="ARBA" id="ARBA00022737"/>
    </source>
</evidence>
<comment type="caution">
    <text evidence="13">The sequence shown here is derived from an EMBL/GenBank/DDBJ whole genome shotgun (WGS) entry which is preliminary data.</text>
</comment>
<feature type="compositionally biased region" description="Polar residues" evidence="11">
    <location>
        <begin position="662"/>
        <end position="672"/>
    </location>
</feature>
<keyword evidence="4" id="KW-0677">Repeat</keyword>
<keyword evidence="5" id="KW-0802">TPR repeat</keyword>
<keyword evidence="14" id="KW-1185">Reference proteome</keyword>
<evidence type="ECO:0000256" key="5">
    <source>
        <dbReference type="ARBA" id="ARBA00022803"/>
    </source>
</evidence>
<protein>
    <recommendedName>
        <fullName evidence="10">Dynein axonemal assembly factor 4</fullName>
    </recommendedName>
</protein>
<dbReference type="GO" id="GO:0120293">
    <property type="term" value="C:dynein axonemal particle"/>
    <property type="evidence" value="ECO:0007669"/>
    <property type="project" value="UniProtKB-SubCell"/>
</dbReference>
<dbReference type="SUPFAM" id="SSF48452">
    <property type="entry name" value="TPR-like"/>
    <property type="match status" value="1"/>
</dbReference>
<proteinExistence type="predicted"/>
<evidence type="ECO:0000313" key="14">
    <source>
        <dbReference type="Proteomes" id="UP000557509"/>
    </source>
</evidence>
<dbReference type="Gene3D" id="1.25.40.10">
    <property type="entry name" value="Tetratricopeptide repeat domain"/>
    <property type="match status" value="1"/>
</dbReference>
<dbReference type="InterPro" id="IPR007052">
    <property type="entry name" value="CS_dom"/>
</dbReference>
<feature type="region of interest" description="Disordered" evidence="11">
    <location>
        <begin position="300"/>
        <end position="320"/>
    </location>
</feature>
<sequence length="835" mass="93744">MPVPIKFEWSETSDTVAFALCIPVLSSFHTPDVRRIISPLYIRISSPPYFFEVDLFDEIDDETVDASLSGAHLVLRLRKKKSGIWKAFCATDNPEVTKESLLARREASIKIYERKQQERRQKLKERKYDKRKSAQEEQWRLDSGARQWLESQAESEKLRALHTLYNVPENPEDQAYSCKEITKDSHPPVASVSLLHARSINERRTAGKLFQVKGGVAHRSQERPVGVQVVQNRKHENPVPKTPFILDVESRPDAALEEHDLSDRSSREECSTPGECRLDDSAPGKKRITLTFTTRRRKRLPARGNKVPPLPKSGQHISAIQPPMDGRALREENSEWLKQKGDSMLKNGDLRREGTHSPLQTSNVVCSVLCPHEKSLKVHWPLPALLAGGGGEGRGSVLWYLVEGLRLSFIARAETILEDALKDTSELPVVHAKSLQTDLYHIKQLYPILLRKRQADSYMRNAVHRNRRVTASNYQSGHPSELRGSHHLEETVRLYTDLLHETRQDPAFGLLQALYFVNRALACLQAGHVRACVVDCDAASENLNAASLTPTCWTRKDEQQRKSSVSVQQGRAAEASSSFEAFAFVPKSEHTVKSLWTKARLRKAAALEHSGLMEDALEQLTSVMETNASDAEATQNATRVTKKLLVSRHGREKVSTAVEVKSPTNSNNTSIGAESGRRLVDASESSEIETLELLFAAAGARMKRQEYRAALQLYHNAFTLEQGCPEASEPKSLQSCVMMQVHRIRALANASLCLLKLNLSEHVVNVATLALKEIQKLKKLGAFERRNVIPDEVLKIELACISRRGLALRSVRAREQSSADCQTIEKLLEEAIKQT</sequence>
<accession>A0A7J6KIC5</accession>
<dbReference type="SUPFAM" id="SSF49764">
    <property type="entry name" value="HSP20-like chaperones"/>
    <property type="match status" value="1"/>
</dbReference>
<evidence type="ECO:0000313" key="13">
    <source>
        <dbReference type="EMBL" id="KAF4646246.1"/>
    </source>
</evidence>
<dbReference type="AlphaFoldDB" id="A0A7J6KIC5"/>
<keyword evidence="7" id="KW-0539">Nucleus</keyword>
<evidence type="ECO:0000256" key="11">
    <source>
        <dbReference type="SAM" id="MobiDB-lite"/>
    </source>
</evidence>
<evidence type="ECO:0000256" key="10">
    <source>
        <dbReference type="ARBA" id="ARBA00024430"/>
    </source>
</evidence>
<feature type="region of interest" description="Disordered" evidence="11">
    <location>
        <begin position="257"/>
        <end position="282"/>
    </location>
</feature>
<evidence type="ECO:0000256" key="7">
    <source>
        <dbReference type="ARBA" id="ARBA00023242"/>
    </source>
</evidence>
<evidence type="ECO:0000259" key="12">
    <source>
        <dbReference type="PROSITE" id="PS51203"/>
    </source>
</evidence>
<dbReference type="InterPro" id="IPR008978">
    <property type="entry name" value="HSP20-like_chaperone"/>
</dbReference>
<dbReference type="InterPro" id="IPR011990">
    <property type="entry name" value="TPR-like_helical_dom_sf"/>
</dbReference>
<dbReference type="GO" id="GO:0005634">
    <property type="term" value="C:nucleus"/>
    <property type="evidence" value="ECO:0007669"/>
    <property type="project" value="UniProtKB-SubCell"/>
</dbReference>
<dbReference type="PROSITE" id="PS51203">
    <property type="entry name" value="CS"/>
    <property type="match status" value="1"/>
</dbReference>
<reference evidence="13 14" key="1">
    <citation type="submission" date="2020-03" db="EMBL/GenBank/DDBJ databases">
        <title>Genome sequence of Toxoplasma gondii RH-88 strain.</title>
        <authorList>
            <person name="Lorenzi H.A."/>
            <person name="Venepally P."/>
            <person name="Rozenberg A."/>
            <person name="Sibley D."/>
        </authorList>
    </citation>
    <scope>NUCLEOTIDE SEQUENCE [LARGE SCALE GENOMIC DNA]</scope>
    <source>
        <strain evidence="13 14">RH-88</strain>
    </source>
</reference>
<dbReference type="InterPro" id="IPR037894">
    <property type="entry name" value="CS_DYX1C1"/>
</dbReference>
<dbReference type="GO" id="GO:0003341">
    <property type="term" value="P:cilium movement"/>
    <property type="evidence" value="ECO:0007669"/>
    <property type="project" value="InterPro"/>
</dbReference>
<evidence type="ECO:0000256" key="2">
    <source>
        <dbReference type="ARBA" id="ARBA00004487"/>
    </source>
</evidence>
<name>A0A7J6KIC5_TOXGO</name>
<dbReference type="EMBL" id="JAAUHK010000185">
    <property type="protein sequence ID" value="KAF4646246.1"/>
    <property type="molecule type" value="Genomic_DNA"/>
</dbReference>
<organism evidence="13 14">
    <name type="scientific">Toxoplasma gondii</name>
    <dbReference type="NCBI Taxonomy" id="5811"/>
    <lineage>
        <taxon>Eukaryota</taxon>
        <taxon>Sar</taxon>
        <taxon>Alveolata</taxon>
        <taxon>Apicomplexa</taxon>
        <taxon>Conoidasida</taxon>
        <taxon>Coccidia</taxon>
        <taxon>Eucoccidiorida</taxon>
        <taxon>Eimeriorina</taxon>
        <taxon>Sarcocystidae</taxon>
        <taxon>Toxoplasma</taxon>
    </lineage>
</organism>
<gene>
    <name evidence="13" type="ORF">TGRH88_020330</name>
</gene>
<evidence type="ECO:0000256" key="9">
    <source>
        <dbReference type="ARBA" id="ARBA00024190"/>
    </source>
</evidence>
<comment type="subcellular location">
    <subcellularLocation>
        <location evidence="2">Cell projection</location>
        <location evidence="2">Neuron projection</location>
    </subcellularLocation>
    <subcellularLocation>
        <location evidence="9">Dynein axonemal particle</location>
    </subcellularLocation>
    <subcellularLocation>
        <location evidence="1">Nucleus</location>
    </subcellularLocation>
</comment>
<evidence type="ECO:0000256" key="1">
    <source>
        <dbReference type="ARBA" id="ARBA00004123"/>
    </source>
</evidence>